<dbReference type="InterPro" id="IPR014710">
    <property type="entry name" value="RmlC-like_jellyroll"/>
</dbReference>
<dbReference type="SUPFAM" id="SSF51182">
    <property type="entry name" value="RmlC-like cupins"/>
    <property type="match status" value="1"/>
</dbReference>
<sequence length="163" mass="18069">MPVKLLFAAMTGAAMALPRFRAEDTPPLVAANADHLSLQPAPINPDWILEGDPQARLANHSQSPDEASSTAVWDCTAGSFRWYFGWDETVVIQEGEVHVTAQDGTERLLTAGDIAYFKGGTWATWRIETYVRKIAFLRKPFPEPIATLYRLRNALRSGSRAPL</sequence>
<dbReference type="RefSeq" id="WP_060719669.1">
    <property type="nucleotide sequence ID" value="NZ_CP055265.1"/>
</dbReference>
<dbReference type="OrthoDB" id="6877662at2"/>
<dbReference type="Proteomes" id="UP000436911">
    <property type="component" value="Unassembled WGS sequence"/>
</dbReference>
<evidence type="ECO:0000313" key="3">
    <source>
        <dbReference type="Proteomes" id="UP000436911"/>
    </source>
</evidence>
<gene>
    <name evidence="2" type="ORF">DXT89_09480</name>
</gene>
<dbReference type="PANTHER" id="PTHR40943">
    <property type="entry name" value="CYTOPLASMIC PROTEIN-RELATED"/>
    <property type="match status" value="1"/>
</dbReference>
<dbReference type="Gene3D" id="2.60.120.10">
    <property type="entry name" value="Jelly Rolls"/>
    <property type="match status" value="1"/>
</dbReference>
<evidence type="ECO:0000313" key="2">
    <source>
        <dbReference type="EMBL" id="KAA3528257.1"/>
    </source>
</evidence>
<dbReference type="PANTHER" id="PTHR40943:SF1">
    <property type="entry name" value="CYTOPLASMIC PROTEIN"/>
    <property type="match status" value="1"/>
</dbReference>
<reference evidence="2 3" key="1">
    <citation type="submission" date="2018-08" db="EMBL/GenBank/DDBJ databases">
        <title>Genome sequencing of Agrobacterium vitis strain ICMP 10754.</title>
        <authorList>
            <person name="Visnovsky S.B."/>
            <person name="Pitman A.R."/>
        </authorList>
    </citation>
    <scope>NUCLEOTIDE SEQUENCE [LARGE SCALE GENOMIC DNA]</scope>
    <source>
        <strain evidence="2 3">ICMP 10754</strain>
    </source>
</reference>
<protein>
    <submittedName>
        <fullName evidence="2">Cupin domain-containing protein</fullName>
    </submittedName>
</protein>
<dbReference type="AlphaFoldDB" id="A0A368NZS9"/>
<dbReference type="Pfam" id="PF05899">
    <property type="entry name" value="Cupin_3"/>
    <property type="match status" value="1"/>
</dbReference>
<feature type="domain" description="(S)-ureidoglycine aminohydrolase cupin" evidence="1">
    <location>
        <begin position="63"/>
        <end position="134"/>
    </location>
</feature>
<comment type="caution">
    <text evidence="2">The sequence shown here is derived from an EMBL/GenBank/DDBJ whole genome shotgun (WGS) entry which is preliminary data.</text>
</comment>
<proteinExistence type="predicted"/>
<dbReference type="InterPro" id="IPR008579">
    <property type="entry name" value="UGlyAH_Cupin_dom"/>
</dbReference>
<dbReference type="GeneID" id="60681317"/>
<accession>A0A368NZS9</accession>
<evidence type="ECO:0000259" key="1">
    <source>
        <dbReference type="Pfam" id="PF05899"/>
    </source>
</evidence>
<name>A0A368NZS9_AGRVI</name>
<dbReference type="CDD" id="cd02227">
    <property type="entry name" value="cupin_TM1112-like"/>
    <property type="match status" value="1"/>
</dbReference>
<dbReference type="InterPro" id="IPR011051">
    <property type="entry name" value="RmlC_Cupin_sf"/>
</dbReference>
<organism evidence="2 3">
    <name type="scientific">Agrobacterium vitis</name>
    <name type="common">Rhizobium vitis</name>
    <dbReference type="NCBI Taxonomy" id="373"/>
    <lineage>
        <taxon>Bacteria</taxon>
        <taxon>Pseudomonadati</taxon>
        <taxon>Pseudomonadota</taxon>
        <taxon>Alphaproteobacteria</taxon>
        <taxon>Hyphomicrobiales</taxon>
        <taxon>Rhizobiaceae</taxon>
        <taxon>Rhizobium/Agrobacterium group</taxon>
        <taxon>Agrobacterium</taxon>
    </lineage>
</organism>
<dbReference type="EMBL" id="QUSG01000004">
    <property type="protein sequence ID" value="KAA3528257.1"/>
    <property type="molecule type" value="Genomic_DNA"/>
</dbReference>